<dbReference type="InterPro" id="IPR052164">
    <property type="entry name" value="Anthracycline_SecMetBiosynth"/>
</dbReference>
<dbReference type="SUPFAM" id="SSF54593">
    <property type="entry name" value="Glyoxalase/Bleomycin resistance protein/Dihydroxybiphenyl dioxygenase"/>
    <property type="match status" value="2"/>
</dbReference>
<dbReference type="RefSeq" id="WP_342372677.1">
    <property type="nucleotide sequence ID" value="NZ_CP115965.1"/>
</dbReference>
<dbReference type="Pfam" id="PF00903">
    <property type="entry name" value="Glyoxalase"/>
    <property type="match status" value="2"/>
</dbReference>
<dbReference type="EMBL" id="CP115965">
    <property type="protein sequence ID" value="WZW98699.1"/>
    <property type="molecule type" value="Genomic_DNA"/>
</dbReference>
<dbReference type="PANTHER" id="PTHR33993">
    <property type="entry name" value="GLYOXALASE-RELATED"/>
    <property type="match status" value="1"/>
</dbReference>
<keyword evidence="3" id="KW-1185">Reference proteome</keyword>
<dbReference type="Gene3D" id="3.10.180.10">
    <property type="entry name" value="2,3-Dihydroxybiphenyl 1,2-Dioxygenase, domain 1"/>
    <property type="match status" value="2"/>
</dbReference>
<dbReference type="PROSITE" id="PS51819">
    <property type="entry name" value="VOC"/>
    <property type="match status" value="2"/>
</dbReference>
<evidence type="ECO:0000313" key="3">
    <source>
        <dbReference type="Proteomes" id="UP001434337"/>
    </source>
</evidence>
<organism evidence="2 3">
    <name type="scientific">Propioniciclava soli</name>
    <dbReference type="NCBI Taxonomy" id="2775081"/>
    <lineage>
        <taxon>Bacteria</taxon>
        <taxon>Bacillati</taxon>
        <taxon>Actinomycetota</taxon>
        <taxon>Actinomycetes</taxon>
        <taxon>Propionibacteriales</taxon>
        <taxon>Propionibacteriaceae</taxon>
        <taxon>Propioniciclava</taxon>
    </lineage>
</organism>
<reference evidence="2 3" key="1">
    <citation type="journal article" date="2023" name="Environ Microbiome">
        <title>A coral-associated actinobacterium mitigates coral bleaching under heat stress.</title>
        <authorList>
            <person name="Li J."/>
            <person name="Zou Y."/>
            <person name="Li Q."/>
            <person name="Zhang J."/>
            <person name="Bourne D.G."/>
            <person name="Lyu Y."/>
            <person name="Liu C."/>
            <person name="Zhang S."/>
        </authorList>
    </citation>
    <scope>NUCLEOTIDE SEQUENCE [LARGE SCALE GENOMIC DNA]</scope>
    <source>
        <strain evidence="2 3">SCSIO 13291</strain>
    </source>
</reference>
<dbReference type="CDD" id="cd07247">
    <property type="entry name" value="SgaA_N_like"/>
    <property type="match status" value="2"/>
</dbReference>
<dbReference type="InterPro" id="IPR037523">
    <property type="entry name" value="VOC_core"/>
</dbReference>
<dbReference type="InterPro" id="IPR029068">
    <property type="entry name" value="Glyas_Bleomycin-R_OHBP_Dase"/>
</dbReference>
<evidence type="ECO:0000313" key="2">
    <source>
        <dbReference type="EMBL" id="WZW98699.1"/>
    </source>
</evidence>
<dbReference type="PANTHER" id="PTHR33993:SF14">
    <property type="entry name" value="GB|AAF24581.1"/>
    <property type="match status" value="1"/>
</dbReference>
<evidence type="ECO:0000259" key="1">
    <source>
        <dbReference type="PROSITE" id="PS51819"/>
    </source>
</evidence>
<proteinExistence type="predicted"/>
<dbReference type="Proteomes" id="UP001434337">
    <property type="component" value="Chromosome"/>
</dbReference>
<accession>A0ABZ3C924</accession>
<gene>
    <name evidence="2" type="ORF">PCC79_00380</name>
</gene>
<feature type="domain" description="VOC" evidence="1">
    <location>
        <begin position="139"/>
        <end position="252"/>
    </location>
</feature>
<protein>
    <submittedName>
        <fullName evidence="2">VOC family protein</fullName>
    </submittedName>
</protein>
<dbReference type="InterPro" id="IPR004360">
    <property type="entry name" value="Glyas_Fos-R_dOase_dom"/>
</dbReference>
<feature type="domain" description="VOC" evidence="1">
    <location>
        <begin position="6"/>
        <end position="125"/>
    </location>
</feature>
<sequence length="258" mass="26545">MTTLGQPVWVDFGSTNFAASKAYYEQLFGWELTDSGEEMGHYHMITADGDLVAGGMDVTGMTCPAGDPIPSSWSVFLGTDDIDATFARALGAGATEVMAPTDAGGAGRHAVLLDPTGAAFGLWQGAEIEGFVFSGKPGTPAWFELMTSDYDVALEFYSTVFEVTMVPMGMDAAEYATAGPAEEASFGIGGGAGGNGPEAGWRAYFVVEQCDATLDRVRELGGTVLGGPDDSPFGRLAAVADPAGASFMVISPSEAAGA</sequence>
<name>A0ABZ3C924_9ACTN</name>